<organism evidence="1 2">
    <name type="scientific">Mucuna pruriens</name>
    <name type="common">Velvet bean</name>
    <name type="synonym">Dolichos pruriens</name>
    <dbReference type="NCBI Taxonomy" id="157652"/>
    <lineage>
        <taxon>Eukaryota</taxon>
        <taxon>Viridiplantae</taxon>
        <taxon>Streptophyta</taxon>
        <taxon>Embryophyta</taxon>
        <taxon>Tracheophyta</taxon>
        <taxon>Spermatophyta</taxon>
        <taxon>Magnoliopsida</taxon>
        <taxon>eudicotyledons</taxon>
        <taxon>Gunneridae</taxon>
        <taxon>Pentapetalae</taxon>
        <taxon>rosids</taxon>
        <taxon>fabids</taxon>
        <taxon>Fabales</taxon>
        <taxon>Fabaceae</taxon>
        <taxon>Papilionoideae</taxon>
        <taxon>50 kb inversion clade</taxon>
        <taxon>NPAAA clade</taxon>
        <taxon>indigoferoid/millettioid clade</taxon>
        <taxon>Phaseoleae</taxon>
        <taxon>Mucuna</taxon>
    </lineage>
</organism>
<protein>
    <recommendedName>
        <fullName evidence="3">Reverse transcriptase domain-containing protein</fullName>
    </recommendedName>
</protein>
<sequence length="221" mass="25646">MTLELKCYARSVMTTYCIRSPQVGVGGVSRHIDRFLRRADRNMRSNQFVDDIQSSPEHQNNNCKVHGDWVGVVQAHQQVARWCYEDNLGVRDNKRGWRVEDAFVWSPEDMPKIDPDFLCHRLTITLGMQPVCQKKRKEGWGRREERLERKQPSCCKHYSYERLDTLDPYPLPSIDGLVDGASRCGPLSFMDTYSGYNQIIMNPSDELKTTFITNEVAIRKV</sequence>
<dbReference type="OrthoDB" id="1928766at2759"/>
<feature type="non-terminal residue" evidence="1">
    <location>
        <position position="1"/>
    </location>
</feature>
<dbReference type="SUPFAM" id="SSF56672">
    <property type="entry name" value="DNA/RNA polymerases"/>
    <property type="match status" value="1"/>
</dbReference>
<evidence type="ECO:0000313" key="1">
    <source>
        <dbReference type="EMBL" id="RDX69569.1"/>
    </source>
</evidence>
<reference evidence="1" key="1">
    <citation type="submission" date="2018-05" db="EMBL/GenBank/DDBJ databases">
        <title>Draft genome of Mucuna pruriens seed.</title>
        <authorList>
            <person name="Nnadi N.E."/>
            <person name="Vos R."/>
            <person name="Hasami M.H."/>
            <person name="Devisetty U.K."/>
            <person name="Aguiy J.C."/>
        </authorList>
    </citation>
    <scope>NUCLEOTIDE SEQUENCE [LARGE SCALE GENOMIC DNA]</scope>
    <source>
        <strain evidence="1">JCA_2017</strain>
    </source>
</reference>
<evidence type="ECO:0008006" key="3">
    <source>
        <dbReference type="Google" id="ProtNLM"/>
    </source>
</evidence>
<name>A0A371EUE0_MUCPR</name>
<keyword evidence="2" id="KW-1185">Reference proteome</keyword>
<dbReference type="InterPro" id="IPR043502">
    <property type="entry name" value="DNA/RNA_pol_sf"/>
</dbReference>
<dbReference type="AlphaFoldDB" id="A0A371EUE0"/>
<dbReference type="Proteomes" id="UP000257109">
    <property type="component" value="Unassembled WGS sequence"/>
</dbReference>
<gene>
    <name evidence="1" type="ORF">CR513_51306</name>
</gene>
<proteinExistence type="predicted"/>
<evidence type="ECO:0000313" key="2">
    <source>
        <dbReference type="Proteomes" id="UP000257109"/>
    </source>
</evidence>
<dbReference type="Gene3D" id="3.30.70.270">
    <property type="match status" value="1"/>
</dbReference>
<dbReference type="EMBL" id="QJKJ01012055">
    <property type="protein sequence ID" value="RDX69569.1"/>
    <property type="molecule type" value="Genomic_DNA"/>
</dbReference>
<comment type="caution">
    <text evidence="1">The sequence shown here is derived from an EMBL/GenBank/DDBJ whole genome shotgun (WGS) entry which is preliminary data.</text>
</comment>
<dbReference type="InterPro" id="IPR043128">
    <property type="entry name" value="Rev_trsase/Diguanyl_cyclase"/>
</dbReference>
<accession>A0A371EUE0</accession>